<evidence type="ECO:0000259" key="7">
    <source>
        <dbReference type="Pfam" id="PF17917"/>
    </source>
</evidence>
<keyword evidence="2" id="KW-0548">Nucleotidyltransferase</keyword>
<dbReference type="GO" id="GO:0003964">
    <property type="term" value="F:RNA-directed DNA polymerase activity"/>
    <property type="evidence" value="ECO:0007669"/>
    <property type="project" value="UniProtKB-KW"/>
</dbReference>
<accession>A0AA89BDK2</accession>
<keyword evidence="9" id="KW-1185">Reference proteome</keyword>
<dbReference type="EMBL" id="JAVXUP010000246">
    <property type="protein sequence ID" value="KAK3033017.1"/>
    <property type="molecule type" value="Genomic_DNA"/>
</dbReference>
<evidence type="ECO:0000256" key="4">
    <source>
        <dbReference type="ARBA" id="ARBA00022759"/>
    </source>
</evidence>
<keyword evidence="4" id="KW-0255">Endonuclease</keyword>
<proteinExistence type="predicted"/>
<comment type="caution">
    <text evidence="8">The sequence shown here is derived from an EMBL/GenBank/DDBJ whole genome shotgun (WGS) entry which is preliminary data.</text>
</comment>
<evidence type="ECO:0000313" key="8">
    <source>
        <dbReference type="EMBL" id="KAK3033017.1"/>
    </source>
</evidence>
<dbReference type="PANTHER" id="PTHR48475">
    <property type="entry name" value="RIBONUCLEASE H"/>
    <property type="match status" value="1"/>
</dbReference>
<evidence type="ECO:0000313" key="9">
    <source>
        <dbReference type="Proteomes" id="UP001188597"/>
    </source>
</evidence>
<protein>
    <recommendedName>
        <fullName evidence="7">Reverse transcriptase RNase H-like domain-containing protein</fullName>
    </recommendedName>
</protein>
<keyword evidence="6" id="KW-0695">RNA-directed DNA polymerase</keyword>
<evidence type="ECO:0000256" key="5">
    <source>
        <dbReference type="ARBA" id="ARBA00022801"/>
    </source>
</evidence>
<feature type="domain" description="Reverse transcriptase RNase H-like" evidence="7">
    <location>
        <begin position="147"/>
        <end position="202"/>
    </location>
</feature>
<gene>
    <name evidence="8" type="ORF">RJ639_035495</name>
</gene>
<evidence type="ECO:0000256" key="1">
    <source>
        <dbReference type="ARBA" id="ARBA00022679"/>
    </source>
</evidence>
<sequence length="347" mass="39379">MSTQYTTFEDKVPVRTSVFDRLRITNTRVSGFNTLGEPQEASIEVFSRPPLGKRVGITSLRKGSKCIVRQKSRRKGSKRTIRQKSRPSIKLDACKDNLSMVLSRMKCHSTCVESYEDMLKVKIQTIKPQISDLDTSSEIEPLASINQGKENALYNLSRMMTHKELNYSPIKKLCLALIFEIQKLKHYFQAHIVRLVSKANPINHPYALVYGVESVLPLERQIPTLRVVIQEGLGNEDNARLRLIELEALEDKRPTYVSVLLILEEMMSGYGCSQRTPLDSEFEIFSLPEGYVEASFDVLDFGTFDATFLLVLMMILSTWNVLAETELVANSVRTIRFNDVLTTSSKG</sequence>
<keyword evidence="3" id="KW-0540">Nuclease</keyword>
<dbReference type="InterPro" id="IPR041373">
    <property type="entry name" value="RT_RNaseH"/>
</dbReference>
<evidence type="ECO:0000256" key="3">
    <source>
        <dbReference type="ARBA" id="ARBA00022722"/>
    </source>
</evidence>
<keyword evidence="5" id="KW-0378">Hydrolase</keyword>
<evidence type="ECO:0000256" key="6">
    <source>
        <dbReference type="ARBA" id="ARBA00022918"/>
    </source>
</evidence>
<dbReference type="GO" id="GO:0004519">
    <property type="term" value="F:endonuclease activity"/>
    <property type="evidence" value="ECO:0007669"/>
    <property type="project" value="UniProtKB-KW"/>
</dbReference>
<dbReference type="PANTHER" id="PTHR48475:SF1">
    <property type="entry name" value="RNASE H TYPE-1 DOMAIN-CONTAINING PROTEIN"/>
    <property type="match status" value="1"/>
</dbReference>
<dbReference type="AlphaFoldDB" id="A0AA89BDK2"/>
<dbReference type="GO" id="GO:0016787">
    <property type="term" value="F:hydrolase activity"/>
    <property type="evidence" value="ECO:0007669"/>
    <property type="project" value="UniProtKB-KW"/>
</dbReference>
<name>A0AA89BDK2_9ASTE</name>
<dbReference type="Proteomes" id="UP001188597">
    <property type="component" value="Unassembled WGS sequence"/>
</dbReference>
<dbReference type="Pfam" id="PF17917">
    <property type="entry name" value="RT_RNaseH"/>
    <property type="match status" value="1"/>
</dbReference>
<organism evidence="8 9">
    <name type="scientific">Escallonia herrerae</name>
    <dbReference type="NCBI Taxonomy" id="1293975"/>
    <lineage>
        <taxon>Eukaryota</taxon>
        <taxon>Viridiplantae</taxon>
        <taxon>Streptophyta</taxon>
        <taxon>Embryophyta</taxon>
        <taxon>Tracheophyta</taxon>
        <taxon>Spermatophyta</taxon>
        <taxon>Magnoliopsida</taxon>
        <taxon>eudicotyledons</taxon>
        <taxon>Gunneridae</taxon>
        <taxon>Pentapetalae</taxon>
        <taxon>asterids</taxon>
        <taxon>campanulids</taxon>
        <taxon>Escalloniales</taxon>
        <taxon>Escalloniaceae</taxon>
        <taxon>Escallonia</taxon>
    </lineage>
</organism>
<reference evidence="8" key="1">
    <citation type="submission" date="2022-12" db="EMBL/GenBank/DDBJ databases">
        <title>Draft genome assemblies for two species of Escallonia (Escalloniales).</title>
        <authorList>
            <person name="Chanderbali A."/>
            <person name="Dervinis C."/>
            <person name="Anghel I."/>
            <person name="Soltis D."/>
            <person name="Soltis P."/>
            <person name="Zapata F."/>
        </authorList>
    </citation>
    <scope>NUCLEOTIDE SEQUENCE</scope>
    <source>
        <strain evidence="8">UCBG64.0493</strain>
        <tissue evidence="8">Leaf</tissue>
    </source>
</reference>
<evidence type="ECO:0000256" key="2">
    <source>
        <dbReference type="ARBA" id="ARBA00022695"/>
    </source>
</evidence>
<keyword evidence="1" id="KW-0808">Transferase</keyword>